<comment type="subcellular location">
    <subcellularLocation>
        <location evidence="1">Nucleus</location>
    </subcellularLocation>
</comment>
<feature type="domain" description="WRKY" evidence="9">
    <location>
        <begin position="721"/>
        <end position="784"/>
    </location>
</feature>
<keyword evidence="4" id="KW-0238">DNA-binding</keyword>
<dbReference type="PROSITE" id="PS50104">
    <property type="entry name" value="TIR"/>
    <property type="match status" value="1"/>
</dbReference>
<proteinExistence type="predicted"/>
<dbReference type="Pfam" id="PF00931">
    <property type="entry name" value="NB-ARC"/>
    <property type="match status" value="1"/>
</dbReference>
<keyword evidence="3" id="KW-0520">NAD</keyword>
<dbReference type="InterPro" id="IPR042197">
    <property type="entry name" value="Apaf_helical"/>
</dbReference>
<dbReference type="InterPro" id="IPR027417">
    <property type="entry name" value="P-loop_NTPase"/>
</dbReference>
<dbReference type="FunFam" id="3.40.50.10140:FF:000007">
    <property type="entry name" value="Disease resistance protein (TIR-NBS-LRR class)"/>
    <property type="match status" value="1"/>
</dbReference>
<dbReference type="Pfam" id="PF01582">
    <property type="entry name" value="TIR"/>
    <property type="match status" value="1"/>
</dbReference>
<reference evidence="10" key="2">
    <citation type="submission" date="2021-01" db="UniProtKB">
        <authorList>
            <consortium name="EnsemblPlants"/>
        </authorList>
    </citation>
    <scope>IDENTIFICATION</scope>
</reference>
<feature type="compositionally biased region" description="Basic and acidic residues" evidence="7">
    <location>
        <begin position="698"/>
        <end position="707"/>
    </location>
</feature>
<dbReference type="SMART" id="SM00255">
    <property type="entry name" value="TIR"/>
    <property type="match status" value="1"/>
</dbReference>
<dbReference type="GO" id="GO:0003700">
    <property type="term" value="F:DNA-binding transcription factor activity"/>
    <property type="evidence" value="ECO:0007669"/>
    <property type="project" value="InterPro"/>
</dbReference>
<evidence type="ECO:0000256" key="1">
    <source>
        <dbReference type="ARBA" id="ARBA00004123"/>
    </source>
</evidence>
<dbReference type="Gene3D" id="2.20.25.80">
    <property type="entry name" value="WRKY domain"/>
    <property type="match status" value="1"/>
</dbReference>
<evidence type="ECO:0000259" key="9">
    <source>
        <dbReference type="PROSITE" id="PS50811"/>
    </source>
</evidence>
<dbReference type="GO" id="GO:0005634">
    <property type="term" value="C:nucleus"/>
    <property type="evidence" value="ECO:0007669"/>
    <property type="project" value="UniProtKB-SubCell"/>
</dbReference>
<evidence type="ECO:0000256" key="2">
    <source>
        <dbReference type="ARBA" id="ARBA00023015"/>
    </source>
</evidence>
<dbReference type="InterPro" id="IPR002182">
    <property type="entry name" value="NB-ARC"/>
</dbReference>
<evidence type="ECO:0000313" key="10">
    <source>
        <dbReference type="EnsemblPlants" id="QL10p004452:mrna"/>
    </source>
</evidence>
<feature type="domain" description="TIR" evidence="8">
    <location>
        <begin position="23"/>
        <end position="189"/>
    </location>
</feature>
<protein>
    <submittedName>
        <fullName evidence="10">Uncharacterized protein</fullName>
    </submittedName>
</protein>
<sequence>MASASTQKACTYSSSLSSFTPPWKYDVFLSFYGEDTRKNFTDHLYTSLKQKGINAYRDNEKLEQGTSIASGLMKAIEESKYAIIIISENYAFSKWCLNELVKILECMKDKGLRVLPVFYHVKPSHVGDQKGTFEKAFLKHKEDPEVSIEKIQKWRAALTEVSKICGRHLIDSYESEDIQEITKGIFDELNREFPDFSEHLVGIHSRVMEMMNLFGTMSDDVHYIGIWGIPGIGKTTLAYVIYNRIRHQFEASSFICNVRETVEKHDLVYLQKQLVSETLKVKEVNIWNHLQGIKVIKKRLLNKKVLIVIDDADKDEQLQALVGNRDWFGLGSRIIITSKDKHLLERHRVVTIHKVNGLDNDEALELFSWIVFNQTYPKKDFVDLSNDYLKYAKGLPLALKVLGSSLIGRPRKEWEDYLHQLEEIPEGEILDKLEISKRGLNDTEQNLFLDKNRVAHMEGFGCYKNIETLKDKIVHHKSPQELGKCHRFCHCNKDAFHVLNNDNGTGSVEGTVLNSPLHRENLNAKAFSNMNGLRLNDICNVNHPIDLSFISNKLRMMELHDYPLKFMPMSFQPNNLVEFMMPRSCIEQSPEEFSNLAKLRLPDLSDSKDLVKTPHLAQGMELAKQRQIHLNAPSSSHETSEFLGENFLASYEKAYSMLNLSSSKGEPQPIRGSIGISESPPSLAGSPRSEDSRELEDQEHIDASKRRWTEQVRVTTGMGLGRPIILDDGYSWRKYGQKDILESSYTRGYYRCTRRYVQGCLARKHVQRSDEDPAVFVVTYQGRHTCTQALASSTIPPSPSLPERLGMELAKQLEIHPNLSSSSHEAREFLAEMILGLYTKAISMLNLSSSVDETQLIGGAIRMFESLADGLRSEDSDRELKDQKHRDVYRNSGLYK</sequence>
<feature type="region of interest" description="Disordered" evidence="7">
    <location>
        <begin position="662"/>
        <end position="707"/>
    </location>
</feature>
<reference evidence="10 11" key="1">
    <citation type="journal article" date="2016" name="G3 (Bethesda)">
        <title>First Draft Assembly and Annotation of the Genome of a California Endemic Oak Quercus lobata Nee (Fagaceae).</title>
        <authorList>
            <person name="Sork V.L."/>
            <person name="Fitz-Gibbon S.T."/>
            <person name="Puiu D."/>
            <person name="Crepeau M."/>
            <person name="Gugger P.F."/>
            <person name="Sherman R."/>
            <person name="Stevens K."/>
            <person name="Langley C.H."/>
            <person name="Pellegrini M."/>
            <person name="Salzberg S.L."/>
        </authorList>
    </citation>
    <scope>NUCLEOTIDE SEQUENCE [LARGE SCALE GENOMIC DNA]</scope>
    <source>
        <strain evidence="10 11">cv. SW786</strain>
    </source>
</reference>
<dbReference type="PROSITE" id="PS50811">
    <property type="entry name" value="WRKY"/>
    <property type="match status" value="1"/>
</dbReference>
<dbReference type="PANTHER" id="PTHR11017">
    <property type="entry name" value="LEUCINE-RICH REPEAT-CONTAINING PROTEIN"/>
    <property type="match status" value="1"/>
</dbReference>
<dbReference type="GO" id="GO:0043565">
    <property type="term" value="F:sequence-specific DNA binding"/>
    <property type="evidence" value="ECO:0007669"/>
    <property type="project" value="InterPro"/>
</dbReference>
<dbReference type="InParanoid" id="A0A7N2MN72"/>
<feature type="region of interest" description="Disordered" evidence="7">
    <location>
        <begin position="875"/>
        <end position="896"/>
    </location>
</feature>
<dbReference type="InterPro" id="IPR035897">
    <property type="entry name" value="Toll_tir_struct_dom_sf"/>
</dbReference>
<dbReference type="PANTHER" id="PTHR11017:SF559">
    <property type="entry name" value="DISEASE RESISTANCE PROTEIN CHL1"/>
    <property type="match status" value="1"/>
</dbReference>
<dbReference type="Proteomes" id="UP000594261">
    <property type="component" value="Chromosome 10"/>
</dbReference>
<dbReference type="EMBL" id="LRBV02000010">
    <property type="status" value="NOT_ANNOTATED_CDS"/>
    <property type="molecule type" value="Genomic_DNA"/>
</dbReference>
<evidence type="ECO:0000256" key="6">
    <source>
        <dbReference type="ARBA" id="ARBA00023242"/>
    </source>
</evidence>
<dbReference type="GeneID" id="115965391"/>
<dbReference type="GO" id="GO:0043531">
    <property type="term" value="F:ADP binding"/>
    <property type="evidence" value="ECO:0007669"/>
    <property type="project" value="InterPro"/>
</dbReference>
<dbReference type="InterPro" id="IPR003657">
    <property type="entry name" value="WRKY_dom"/>
</dbReference>
<organism evidence="10 11">
    <name type="scientific">Quercus lobata</name>
    <name type="common">Valley oak</name>
    <dbReference type="NCBI Taxonomy" id="97700"/>
    <lineage>
        <taxon>Eukaryota</taxon>
        <taxon>Viridiplantae</taxon>
        <taxon>Streptophyta</taxon>
        <taxon>Embryophyta</taxon>
        <taxon>Tracheophyta</taxon>
        <taxon>Spermatophyta</taxon>
        <taxon>Magnoliopsida</taxon>
        <taxon>eudicotyledons</taxon>
        <taxon>Gunneridae</taxon>
        <taxon>Pentapetalae</taxon>
        <taxon>rosids</taxon>
        <taxon>fabids</taxon>
        <taxon>Fagales</taxon>
        <taxon>Fagaceae</taxon>
        <taxon>Quercus</taxon>
    </lineage>
</organism>
<dbReference type="InterPro" id="IPR000157">
    <property type="entry name" value="TIR_dom"/>
</dbReference>
<dbReference type="Gramene" id="QL10p004452:mrna">
    <property type="protein sequence ID" value="QL10p004452:mrna"/>
    <property type="gene ID" value="QL10p004452"/>
</dbReference>
<evidence type="ECO:0000313" key="11">
    <source>
        <dbReference type="Proteomes" id="UP000594261"/>
    </source>
</evidence>
<dbReference type="Gene3D" id="1.10.8.430">
    <property type="entry name" value="Helical domain of apoptotic protease-activating factors"/>
    <property type="match status" value="1"/>
</dbReference>
<name>A0A7N2MN72_QUELO</name>
<keyword evidence="6" id="KW-0539">Nucleus</keyword>
<dbReference type="GO" id="GO:0006952">
    <property type="term" value="P:defense response"/>
    <property type="evidence" value="ECO:0007669"/>
    <property type="project" value="InterPro"/>
</dbReference>
<dbReference type="InterPro" id="IPR044974">
    <property type="entry name" value="Disease_R_plants"/>
</dbReference>
<dbReference type="AlphaFoldDB" id="A0A7N2MN72"/>
<evidence type="ECO:0000256" key="5">
    <source>
        <dbReference type="ARBA" id="ARBA00023163"/>
    </source>
</evidence>
<evidence type="ECO:0000256" key="7">
    <source>
        <dbReference type="SAM" id="MobiDB-lite"/>
    </source>
</evidence>
<dbReference type="SMART" id="SM00774">
    <property type="entry name" value="WRKY"/>
    <property type="match status" value="1"/>
</dbReference>
<keyword evidence="11" id="KW-1185">Reference proteome</keyword>
<dbReference type="Pfam" id="PF03106">
    <property type="entry name" value="WRKY"/>
    <property type="match status" value="1"/>
</dbReference>
<dbReference type="PRINTS" id="PR00364">
    <property type="entry name" value="DISEASERSIST"/>
</dbReference>
<dbReference type="GO" id="GO:0007165">
    <property type="term" value="P:signal transduction"/>
    <property type="evidence" value="ECO:0007669"/>
    <property type="project" value="InterPro"/>
</dbReference>
<dbReference type="SUPFAM" id="SSF52540">
    <property type="entry name" value="P-loop containing nucleoside triphosphate hydrolases"/>
    <property type="match status" value="1"/>
</dbReference>
<accession>A0A7N2MN72</accession>
<keyword evidence="5" id="KW-0804">Transcription</keyword>
<feature type="compositionally biased region" description="Basic and acidic residues" evidence="7">
    <location>
        <begin position="875"/>
        <end position="889"/>
    </location>
</feature>
<dbReference type="InterPro" id="IPR036576">
    <property type="entry name" value="WRKY_dom_sf"/>
</dbReference>
<evidence type="ECO:0000259" key="8">
    <source>
        <dbReference type="PROSITE" id="PS50104"/>
    </source>
</evidence>
<dbReference type="SUPFAM" id="SSF118290">
    <property type="entry name" value="WRKY DNA-binding domain"/>
    <property type="match status" value="1"/>
</dbReference>
<dbReference type="Gene3D" id="3.40.50.10140">
    <property type="entry name" value="Toll/interleukin-1 receptor homology (TIR) domain"/>
    <property type="match status" value="1"/>
</dbReference>
<gene>
    <name evidence="10" type="primary">LOC115965391</name>
</gene>
<dbReference type="EnsemblPlants" id="QL10p004452:mrna">
    <property type="protein sequence ID" value="QL10p004452:mrna"/>
    <property type="gene ID" value="QL10p004452"/>
</dbReference>
<evidence type="ECO:0000256" key="4">
    <source>
        <dbReference type="ARBA" id="ARBA00023125"/>
    </source>
</evidence>
<keyword evidence="2" id="KW-0805">Transcription regulation</keyword>
<dbReference type="SUPFAM" id="SSF52200">
    <property type="entry name" value="Toll/Interleukin receptor TIR domain"/>
    <property type="match status" value="1"/>
</dbReference>
<dbReference type="Gene3D" id="3.40.50.300">
    <property type="entry name" value="P-loop containing nucleotide triphosphate hydrolases"/>
    <property type="match status" value="1"/>
</dbReference>
<dbReference type="RefSeq" id="XP_030940460.1">
    <property type="nucleotide sequence ID" value="XM_031084600.1"/>
</dbReference>
<evidence type="ECO:0000256" key="3">
    <source>
        <dbReference type="ARBA" id="ARBA00023027"/>
    </source>
</evidence>